<comment type="caution">
    <text evidence="1">The sequence shown here is derived from an EMBL/GenBank/DDBJ whole genome shotgun (WGS) entry which is preliminary data.</text>
</comment>
<evidence type="ECO:0000313" key="2">
    <source>
        <dbReference type="Proteomes" id="UP000178612"/>
    </source>
</evidence>
<sequence>MSAEKSSRRSFSLESFVSGNALLESDCIVTKSDKAVRPIFTDPRFEVITGEALKLFSHLVNRFPACAVVLELFSTGQKHFATWAIYHFDRYL</sequence>
<gene>
    <name evidence="1" type="ORF">A2758_02745</name>
</gene>
<organism evidence="1 2">
    <name type="scientific">Candidatus Zambryskibacteria bacterium RIFCSPHIGHO2_01_FULL_49_18</name>
    <dbReference type="NCBI Taxonomy" id="1802740"/>
    <lineage>
        <taxon>Bacteria</taxon>
        <taxon>Candidatus Zambryskiibacteriota</taxon>
    </lineage>
</organism>
<proteinExistence type="predicted"/>
<accession>A0A1G2T2J0</accession>
<dbReference type="Proteomes" id="UP000178612">
    <property type="component" value="Unassembled WGS sequence"/>
</dbReference>
<name>A0A1G2T2J0_9BACT</name>
<reference evidence="1 2" key="1">
    <citation type="journal article" date="2016" name="Nat. Commun.">
        <title>Thousands of microbial genomes shed light on interconnected biogeochemical processes in an aquifer system.</title>
        <authorList>
            <person name="Anantharaman K."/>
            <person name="Brown C.T."/>
            <person name="Hug L.A."/>
            <person name="Sharon I."/>
            <person name="Castelle C.J."/>
            <person name="Probst A.J."/>
            <person name="Thomas B.C."/>
            <person name="Singh A."/>
            <person name="Wilkins M.J."/>
            <person name="Karaoz U."/>
            <person name="Brodie E.L."/>
            <person name="Williams K.H."/>
            <person name="Hubbard S.S."/>
            <person name="Banfield J.F."/>
        </authorList>
    </citation>
    <scope>NUCLEOTIDE SEQUENCE [LARGE SCALE GENOMIC DNA]</scope>
</reference>
<protein>
    <submittedName>
        <fullName evidence="1">Uncharacterized protein</fullName>
    </submittedName>
</protein>
<dbReference type="AlphaFoldDB" id="A0A1G2T2J0"/>
<dbReference type="EMBL" id="MHVJ01000013">
    <property type="protein sequence ID" value="OHA91352.1"/>
    <property type="molecule type" value="Genomic_DNA"/>
</dbReference>
<evidence type="ECO:0000313" key="1">
    <source>
        <dbReference type="EMBL" id="OHA91352.1"/>
    </source>
</evidence>